<evidence type="ECO:0000313" key="2">
    <source>
        <dbReference type="EMBL" id="SDD41376.1"/>
    </source>
</evidence>
<dbReference type="GO" id="GO:0071111">
    <property type="term" value="F:cyclic-guanylate-specific phosphodiesterase activity"/>
    <property type="evidence" value="ECO:0007669"/>
    <property type="project" value="InterPro"/>
</dbReference>
<dbReference type="PANTHER" id="PTHR33121">
    <property type="entry name" value="CYCLIC DI-GMP PHOSPHODIESTERASE PDEF"/>
    <property type="match status" value="1"/>
</dbReference>
<dbReference type="InterPro" id="IPR029016">
    <property type="entry name" value="GAF-like_dom_sf"/>
</dbReference>
<evidence type="ECO:0000313" key="3">
    <source>
        <dbReference type="Proteomes" id="UP000199416"/>
    </source>
</evidence>
<dbReference type="CDD" id="cd01948">
    <property type="entry name" value="EAL"/>
    <property type="match status" value="1"/>
</dbReference>
<accession>A0A1G6UKW9</accession>
<dbReference type="SUPFAM" id="SSF55781">
    <property type="entry name" value="GAF domain-like"/>
    <property type="match status" value="1"/>
</dbReference>
<organism evidence="2 3">
    <name type="scientific">Geodermatophilus telluris</name>
    <dbReference type="NCBI Taxonomy" id="1190417"/>
    <lineage>
        <taxon>Bacteria</taxon>
        <taxon>Bacillati</taxon>
        <taxon>Actinomycetota</taxon>
        <taxon>Actinomycetes</taxon>
        <taxon>Geodermatophilales</taxon>
        <taxon>Geodermatophilaceae</taxon>
        <taxon>Geodermatophilus</taxon>
    </lineage>
</organism>
<name>A0A1G6UKW9_9ACTN</name>
<dbReference type="Pfam" id="PF13185">
    <property type="entry name" value="GAF_2"/>
    <property type="match status" value="1"/>
</dbReference>
<dbReference type="SMART" id="SM00065">
    <property type="entry name" value="GAF"/>
    <property type="match status" value="1"/>
</dbReference>
<gene>
    <name evidence="2" type="ORF">SAMN05660690_4256</name>
</gene>
<dbReference type="Pfam" id="PF00563">
    <property type="entry name" value="EAL"/>
    <property type="match status" value="1"/>
</dbReference>
<dbReference type="SUPFAM" id="SSF141868">
    <property type="entry name" value="EAL domain-like"/>
    <property type="match status" value="1"/>
</dbReference>
<dbReference type="InterPro" id="IPR050706">
    <property type="entry name" value="Cyclic-di-GMP_PDE-like"/>
</dbReference>
<sequence>MQVECSEAARQVERLLRTARSKLDLSVAFLSRIDDTARTVQVVDSAVAEFRAGYSGPRDSGFCLAVVEGRLPRVMPDVRRVPEAVRLHPADLPQIRAHVSAPVVLSDGAVYGTFCAFGLTTDPEVSPRDQALVEVLADAAALVIEPEVRRAERQAEINGRLAPVVAGGGPEVVLQPIVDLRTGARVGAEALSRFPAEWGRGPDVVFEEAHSVGEGDRLELLALTRAATLLDRVSGYVSVNLSPQTLLTPACGELLARLPLHRVVLELSEHDPVEDYAALEAVLAPLRAAGMRLAIDDVGAGFSSLRHIVVTAPDVLKMDRSIVSGVDTDPVLARLARSLVDFAHGVGVVVVAEGVETPAEHAVLRSLGVDDGQGWLFGRPAPADVLADAGTVPAASLAS</sequence>
<dbReference type="Gene3D" id="3.30.450.40">
    <property type="match status" value="1"/>
</dbReference>
<dbReference type="OrthoDB" id="23692at2"/>
<keyword evidence="3" id="KW-1185">Reference proteome</keyword>
<proteinExistence type="predicted"/>
<reference evidence="3" key="1">
    <citation type="submission" date="2016-10" db="EMBL/GenBank/DDBJ databases">
        <authorList>
            <person name="Varghese N."/>
            <person name="Submissions S."/>
        </authorList>
    </citation>
    <scope>NUCLEOTIDE SEQUENCE [LARGE SCALE GENOMIC DNA]</scope>
    <source>
        <strain evidence="3">DSM 45421</strain>
    </source>
</reference>
<dbReference type="EMBL" id="FMZF01000007">
    <property type="protein sequence ID" value="SDD41376.1"/>
    <property type="molecule type" value="Genomic_DNA"/>
</dbReference>
<dbReference type="InterPro" id="IPR003018">
    <property type="entry name" value="GAF"/>
</dbReference>
<evidence type="ECO:0000259" key="1">
    <source>
        <dbReference type="PROSITE" id="PS50883"/>
    </source>
</evidence>
<dbReference type="InterPro" id="IPR035919">
    <property type="entry name" value="EAL_sf"/>
</dbReference>
<dbReference type="Proteomes" id="UP000199416">
    <property type="component" value="Unassembled WGS sequence"/>
</dbReference>
<feature type="domain" description="EAL" evidence="1">
    <location>
        <begin position="154"/>
        <end position="394"/>
    </location>
</feature>
<dbReference type="PROSITE" id="PS50883">
    <property type="entry name" value="EAL"/>
    <property type="match status" value="1"/>
</dbReference>
<protein>
    <submittedName>
        <fullName evidence="2">EAL domain, c-di-GMP-specific phosphodiesterase class I (Or its enzymatically inactive variant)</fullName>
    </submittedName>
</protein>
<dbReference type="STRING" id="1190417.SAMN05660690_4256"/>
<dbReference type="SMART" id="SM00052">
    <property type="entry name" value="EAL"/>
    <property type="match status" value="1"/>
</dbReference>
<dbReference type="InterPro" id="IPR001633">
    <property type="entry name" value="EAL_dom"/>
</dbReference>
<dbReference type="AlphaFoldDB" id="A0A1G6UKW9"/>
<dbReference type="PANTHER" id="PTHR33121:SF76">
    <property type="entry name" value="SIGNALING PROTEIN"/>
    <property type="match status" value="1"/>
</dbReference>
<dbReference type="Gene3D" id="3.20.20.450">
    <property type="entry name" value="EAL domain"/>
    <property type="match status" value="1"/>
</dbReference>